<dbReference type="Pfam" id="PF01075">
    <property type="entry name" value="Glyco_transf_9"/>
    <property type="match status" value="1"/>
</dbReference>
<dbReference type="eggNOG" id="COG0859">
    <property type="taxonomic scope" value="Bacteria"/>
</dbReference>
<dbReference type="EMBL" id="CP002431">
    <property type="protein sequence ID" value="ADU63052.1"/>
    <property type="molecule type" value="Genomic_DNA"/>
</dbReference>
<evidence type="ECO:0000256" key="1">
    <source>
        <dbReference type="ARBA" id="ARBA00022676"/>
    </source>
</evidence>
<dbReference type="SUPFAM" id="SSF53756">
    <property type="entry name" value="UDP-Glycosyltransferase/glycogen phosphorylase"/>
    <property type="match status" value="1"/>
</dbReference>
<reference evidence="4" key="1">
    <citation type="submission" date="2010-12" db="EMBL/GenBank/DDBJ databases">
        <title>Complete sequence of Desulfovibrio aespoeensis Aspo-2.</title>
        <authorList>
            <consortium name="US DOE Joint Genome Institute"/>
            <person name="Lucas S."/>
            <person name="Copeland A."/>
            <person name="Lapidus A."/>
            <person name="Cheng J.-F."/>
            <person name="Goodwin L."/>
            <person name="Pitluck S."/>
            <person name="Chertkov O."/>
            <person name="Misra M."/>
            <person name="Detter J.C."/>
            <person name="Han C."/>
            <person name="Tapia R."/>
            <person name="Land M."/>
            <person name="Hauser L."/>
            <person name="Kyrpides N."/>
            <person name="Ivanova N."/>
            <person name="Ovchinnikova G."/>
            <person name="Pedersen K."/>
            <person name="Jagevall S."/>
            <person name="Hazen T."/>
            <person name="Woyke T."/>
        </authorList>
    </citation>
    <scope>NUCLEOTIDE SEQUENCE [LARGE SCALE GENOMIC DNA]</scope>
    <source>
        <strain evidence="4">ATCC 700646 / DSM 10631 / Aspo-2</strain>
    </source>
</reference>
<dbReference type="GO" id="GO:0005829">
    <property type="term" value="C:cytosol"/>
    <property type="evidence" value="ECO:0007669"/>
    <property type="project" value="TreeGrafter"/>
</dbReference>
<dbReference type="PANTHER" id="PTHR30160">
    <property type="entry name" value="TETRAACYLDISACCHARIDE 4'-KINASE-RELATED"/>
    <property type="match status" value="1"/>
</dbReference>
<dbReference type="GO" id="GO:0009244">
    <property type="term" value="P:lipopolysaccharide core region biosynthetic process"/>
    <property type="evidence" value="ECO:0007669"/>
    <property type="project" value="TreeGrafter"/>
</dbReference>
<evidence type="ECO:0000313" key="3">
    <source>
        <dbReference type="EMBL" id="ADU63052.1"/>
    </source>
</evidence>
<organism evidence="3 4">
    <name type="scientific">Pseudodesulfovibrio aespoeensis (strain ATCC 700646 / DSM 10631 / Aspo-2)</name>
    <name type="common">Desulfovibrio aespoeensis</name>
    <dbReference type="NCBI Taxonomy" id="643562"/>
    <lineage>
        <taxon>Bacteria</taxon>
        <taxon>Pseudomonadati</taxon>
        <taxon>Thermodesulfobacteriota</taxon>
        <taxon>Desulfovibrionia</taxon>
        <taxon>Desulfovibrionales</taxon>
        <taxon>Desulfovibrionaceae</taxon>
    </lineage>
</organism>
<keyword evidence="2 3" id="KW-0808">Transferase</keyword>
<dbReference type="AlphaFoldDB" id="E6VRL5"/>
<evidence type="ECO:0000256" key="2">
    <source>
        <dbReference type="ARBA" id="ARBA00022679"/>
    </source>
</evidence>
<dbReference type="InterPro" id="IPR002201">
    <property type="entry name" value="Glyco_trans_9"/>
</dbReference>
<dbReference type="STRING" id="643562.Daes_2044"/>
<dbReference type="InterPro" id="IPR051199">
    <property type="entry name" value="LPS_LOS_Heptosyltrfase"/>
</dbReference>
<name>E6VRL5_PSEA9</name>
<dbReference type="OrthoDB" id="9797795at2"/>
<evidence type="ECO:0000313" key="4">
    <source>
        <dbReference type="Proteomes" id="UP000002191"/>
    </source>
</evidence>
<dbReference type="HOGENOM" id="CLU_032383_0_0_7"/>
<keyword evidence="4" id="KW-1185">Reference proteome</keyword>
<accession>E6VRL5</accession>
<dbReference type="RefSeq" id="WP_013514965.1">
    <property type="nucleotide sequence ID" value="NC_014844.1"/>
</dbReference>
<keyword evidence="1" id="KW-0328">Glycosyltransferase</keyword>
<dbReference type="Proteomes" id="UP000002191">
    <property type="component" value="Chromosome"/>
</dbReference>
<sequence length="526" mass="55645">MNVLIINLTRFGDLIQTQPVISGYAGLGYRVGLVCLENFASAASLLDGVDRVFPLPGAGLLARLDADWRLAVRDMAGFGAEVLAAFPAELVVNLTPSISSRLLTRVLAPVGSDVAGFSLDEFGFNADTSAWAAFLQMAGANRGASPFNLCDIFRRAAGLGDEGNTLTLARPDAATLARADALLAGDHEAGHEAGQGGGFLALQPGASEDRRRWPVDHFIALARLAWDRHGLVPVLLGAQGEAGLGERIRAGVDFPAVDLMGRTSLVELAGVLTRCRALVTNDTGTMHLAAGLGVPVCAVFLATAQPWDTGPYRPGNICLEPDMACHPCGFGVACPHDLACRRAVTPQAMAAALDRLLAGDETAHETGRFSGARVWLTRLAPQGIADLESLSGHGETDRALWIAMQRASYLPFLDGGALPCGTGLGRRLSPDMAAGLSKILTSARDMLLLLSRQGMLLASAPRSQSKAKFLASWQRLQNVLAANDQLNILGLLWMFESQRCGEDVGSLLGLIERYHALFASLADDFS</sequence>
<proteinExistence type="predicted"/>
<dbReference type="KEGG" id="das:Daes_2044"/>
<protein>
    <submittedName>
        <fullName evidence="3">Glycosyl transferase family 9</fullName>
    </submittedName>
</protein>
<gene>
    <name evidence="3" type="ordered locus">Daes_2044</name>
</gene>
<dbReference type="CDD" id="cd03789">
    <property type="entry name" value="GT9_LPS_heptosyltransferase"/>
    <property type="match status" value="1"/>
</dbReference>
<reference evidence="3 4" key="2">
    <citation type="journal article" date="2014" name="Genome Announc.">
        <title>Complete Genome Sequence of the Subsurface, Mesophilic Sulfate-Reducing Bacterium Desulfovibrio aespoeensis Aspo-2.</title>
        <authorList>
            <person name="Pedersen K."/>
            <person name="Bengtsson A."/>
            <person name="Edlund J."/>
            <person name="Rabe L."/>
            <person name="Hazen T."/>
            <person name="Chakraborty R."/>
            <person name="Goodwin L."/>
            <person name="Shapiro N."/>
        </authorList>
    </citation>
    <scope>NUCLEOTIDE SEQUENCE [LARGE SCALE GENOMIC DNA]</scope>
    <source>
        <strain evidence="4">ATCC 700646 / DSM 10631 / Aspo-2</strain>
    </source>
</reference>
<dbReference type="GO" id="GO:0008713">
    <property type="term" value="F:ADP-heptose-lipopolysaccharide heptosyltransferase activity"/>
    <property type="evidence" value="ECO:0007669"/>
    <property type="project" value="TreeGrafter"/>
</dbReference>
<dbReference type="Gene3D" id="3.40.50.2000">
    <property type="entry name" value="Glycogen Phosphorylase B"/>
    <property type="match status" value="2"/>
</dbReference>
<dbReference type="PANTHER" id="PTHR30160:SF7">
    <property type="entry name" value="ADP-HEPTOSE--LPS HEPTOSYLTRANSFERASE 2"/>
    <property type="match status" value="1"/>
</dbReference>